<accession>A0ACD1IG18</accession>
<organism evidence="1 2">
    <name type="scientific">Aspergillus costaricaensis CBS 115574</name>
    <dbReference type="NCBI Taxonomy" id="1448317"/>
    <lineage>
        <taxon>Eukaryota</taxon>
        <taxon>Fungi</taxon>
        <taxon>Dikarya</taxon>
        <taxon>Ascomycota</taxon>
        <taxon>Pezizomycotina</taxon>
        <taxon>Eurotiomycetes</taxon>
        <taxon>Eurotiomycetidae</taxon>
        <taxon>Eurotiales</taxon>
        <taxon>Aspergillaceae</taxon>
        <taxon>Aspergillus</taxon>
        <taxon>Aspergillus subgen. Circumdati</taxon>
    </lineage>
</organism>
<evidence type="ECO:0000313" key="1">
    <source>
        <dbReference type="EMBL" id="RAK89513.1"/>
    </source>
</evidence>
<name>A0ACD1IG18_9EURO</name>
<dbReference type="Proteomes" id="UP000249748">
    <property type="component" value="Unassembled WGS sequence"/>
</dbReference>
<reference evidence="1" key="1">
    <citation type="submission" date="2018-02" db="EMBL/GenBank/DDBJ databases">
        <title>The genomes of Aspergillus section Nigri reveals drivers in fungal speciation.</title>
        <authorList>
            <consortium name="DOE Joint Genome Institute"/>
            <person name="Vesth T.C."/>
            <person name="Nybo J."/>
            <person name="Theobald S."/>
            <person name="Brandl J."/>
            <person name="Frisvad J.C."/>
            <person name="Nielsen K.F."/>
            <person name="Lyhne E.K."/>
            <person name="Kogle M.E."/>
            <person name="Kuo A."/>
            <person name="Riley R."/>
            <person name="Clum A."/>
            <person name="Nolan M."/>
            <person name="Lipzen A."/>
            <person name="Salamov A."/>
            <person name="Henrissat B."/>
            <person name="Wiebenga A."/>
            <person name="De vries R.P."/>
            <person name="Grigoriev I.V."/>
            <person name="Mortensen U.H."/>
            <person name="Andersen M.R."/>
            <person name="Baker S.E."/>
        </authorList>
    </citation>
    <scope>NUCLEOTIDE SEQUENCE</scope>
    <source>
        <strain evidence="1">CBS 115574</strain>
    </source>
</reference>
<protein>
    <submittedName>
        <fullName evidence="1">Uncharacterized protein</fullName>
    </submittedName>
</protein>
<proteinExistence type="predicted"/>
<evidence type="ECO:0000313" key="2">
    <source>
        <dbReference type="Proteomes" id="UP000249748"/>
    </source>
</evidence>
<gene>
    <name evidence="1" type="ORF">BO79DRAFT_11174</name>
</gene>
<keyword evidence="2" id="KW-1185">Reference proteome</keyword>
<dbReference type="EMBL" id="KZ824547">
    <property type="protein sequence ID" value="RAK89513.1"/>
    <property type="molecule type" value="Genomic_DNA"/>
</dbReference>
<sequence length="144" mass="15579">MWRLCWLHHCCTIIVLMNISLAVSSWSLVSLTCLCCIDAIVANPTKRPVGASTSAVCTCPWTPGHAPLSSLVAPTFSATACIATSRYTGMRLSRRSAHQNLEIKVMGQLGTFQMGHCSTGLDSYPSIFRHGTVSYIHCSSSVLM</sequence>